<dbReference type="EMBL" id="JXTB01000492">
    <property type="protein sequence ID" value="PON38531.1"/>
    <property type="molecule type" value="Genomic_DNA"/>
</dbReference>
<dbReference type="AlphaFoldDB" id="A0A2P5AQ03"/>
<dbReference type="Proteomes" id="UP000237105">
    <property type="component" value="Unassembled WGS sequence"/>
</dbReference>
<reference evidence="2" key="1">
    <citation type="submission" date="2016-06" db="EMBL/GenBank/DDBJ databases">
        <title>Parallel loss of symbiosis genes in relatives of nitrogen-fixing non-legume Parasponia.</title>
        <authorList>
            <person name="Van Velzen R."/>
            <person name="Holmer R."/>
            <person name="Bu F."/>
            <person name="Rutten L."/>
            <person name="Van Zeijl A."/>
            <person name="Liu W."/>
            <person name="Santuari L."/>
            <person name="Cao Q."/>
            <person name="Sharma T."/>
            <person name="Shen D."/>
            <person name="Roswanjaya Y."/>
            <person name="Wardhani T."/>
            <person name="Kalhor M.S."/>
            <person name="Jansen J."/>
            <person name="Van den Hoogen J."/>
            <person name="Gungor B."/>
            <person name="Hartog M."/>
            <person name="Hontelez J."/>
            <person name="Verver J."/>
            <person name="Yang W.-C."/>
            <person name="Schijlen E."/>
            <person name="Repin R."/>
            <person name="Schilthuizen M."/>
            <person name="Schranz E."/>
            <person name="Heidstra R."/>
            <person name="Miyata K."/>
            <person name="Fedorova E."/>
            <person name="Kohlen W."/>
            <person name="Bisseling T."/>
            <person name="Smit S."/>
            <person name="Geurts R."/>
        </authorList>
    </citation>
    <scope>NUCLEOTIDE SEQUENCE [LARGE SCALE GENOMIC DNA]</scope>
    <source>
        <strain evidence="2">cv. WU1-14</strain>
    </source>
</reference>
<comment type="caution">
    <text evidence="1">The sequence shown here is derived from an EMBL/GenBank/DDBJ whole genome shotgun (WGS) entry which is preliminary data.</text>
</comment>
<keyword evidence="2" id="KW-1185">Reference proteome</keyword>
<gene>
    <name evidence="1" type="ORF">PanWU01x14_311950</name>
</gene>
<accession>A0A2P5AQ03</accession>
<proteinExistence type="predicted"/>
<name>A0A2P5AQ03_PARAD</name>
<organism evidence="1 2">
    <name type="scientific">Parasponia andersonii</name>
    <name type="common">Sponia andersonii</name>
    <dbReference type="NCBI Taxonomy" id="3476"/>
    <lineage>
        <taxon>Eukaryota</taxon>
        <taxon>Viridiplantae</taxon>
        <taxon>Streptophyta</taxon>
        <taxon>Embryophyta</taxon>
        <taxon>Tracheophyta</taxon>
        <taxon>Spermatophyta</taxon>
        <taxon>Magnoliopsida</taxon>
        <taxon>eudicotyledons</taxon>
        <taxon>Gunneridae</taxon>
        <taxon>Pentapetalae</taxon>
        <taxon>rosids</taxon>
        <taxon>fabids</taxon>
        <taxon>Rosales</taxon>
        <taxon>Cannabaceae</taxon>
        <taxon>Parasponia</taxon>
    </lineage>
</organism>
<evidence type="ECO:0000313" key="1">
    <source>
        <dbReference type="EMBL" id="PON38531.1"/>
    </source>
</evidence>
<evidence type="ECO:0000313" key="2">
    <source>
        <dbReference type="Proteomes" id="UP000237105"/>
    </source>
</evidence>
<sequence length="86" mass="9313">METKKQEAKLGHMITFDAFSFGGNPGLCGAPLVVSYPGEDDYSNEGRVFDDSSSDDGFIDTWFVLSVGLGYAAVRTSRVGLEKILE</sequence>
<protein>
    <submittedName>
        <fullName evidence="1">Uncharacterized protein</fullName>
    </submittedName>
</protein>
<dbReference type="OrthoDB" id="10464998at2759"/>